<accession>A0ABC8U5J4</accession>
<sequence length="69" mass="7524">MTNDRREQREKEITSRCLTSSSSCSGFLTHFSSLSSKKSSPPSIRLSSTSSSASLSSSLSQIDEYVVED</sequence>
<gene>
    <name evidence="2" type="ORF">ILEXP_LOCUS46872</name>
</gene>
<name>A0ABC8U5J4_9AQUA</name>
<reference evidence="2 3" key="1">
    <citation type="submission" date="2024-02" db="EMBL/GenBank/DDBJ databases">
        <authorList>
            <person name="Vignale AGUSTIN F."/>
            <person name="Sosa J E."/>
            <person name="Modenutti C."/>
        </authorList>
    </citation>
    <scope>NUCLEOTIDE SEQUENCE [LARGE SCALE GENOMIC DNA]</scope>
</reference>
<evidence type="ECO:0000313" key="2">
    <source>
        <dbReference type="EMBL" id="CAK9177009.1"/>
    </source>
</evidence>
<protein>
    <submittedName>
        <fullName evidence="2">Uncharacterized protein</fullName>
    </submittedName>
</protein>
<proteinExistence type="predicted"/>
<evidence type="ECO:0000256" key="1">
    <source>
        <dbReference type="SAM" id="MobiDB-lite"/>
    </source>
</evidence>
<evidence type="ECO:0000313" key="3">
    <source>
        <dbReference type="Proteomes" id="UP001642360"/>
    </source>
</evidence>
<comment type="caution">
    <text evidence="2">The sequence shown here is derived from an EMBL/GenBank/DDBJ whole genome shotgun (WGS) entry which is preliminary data.</text>
</comment>
<dbReference type="AlphaFoldDB" id="A0ABC8U5J4"/>
<dbReference type="EMBL" id="CAUOFW020006946">
    <property type="protein sequence ID" value="CAK9177009.1"/>
    <property type="molecule type" value="Genomic_DNA"/>
</dbReference>
<organism evidence="2 3">
    <name type="scientific">Ilex paraguariensis</name>
    <name type="common">yerba mate</name>
    <dbReference type="NCBI Taxonomy" id="185542"/>
    <lineage>
        <taxon>Eukaryota</taxon>
        <taxon>Viridiplantae</taxon>
        <taxon>Streptophyta</taxon>
        <taxon>Embryophyta</taxon>
        <taxon>Tracheophyta</taxon>
        <taxon>Spermatophyta</taxon>
        <taxon>Magnoliopsida</taxon>
        <taxon>eudicotyledons</taxon>
        <taxon>Gunneridae</taxon>
        <taxon>Pentapetalae</taxon>
        <taxon>asterids</taxon>
        <taxon>campanulids</taxon>
        <taxon>Aquifoliales</taxon>
        <taxon>Aquifoliaceae</taxon>
        <taxon>Ilex</taxon>
    </lineage>
</organism>
<feature type="region of interest" description="Disordered" evidence="1">
    <location>
        <begin position="33"/>
        <end position="59"/>
    </location>
</feature>
<dbReference type="Proteomes" id="UP001642360">
    <property type="component" value="Unassembled WGS sequence"/>
</dbReference>
<keyword evidence="3" id="KW-1185">Reference proteome</keyword>